<dbReference type="PANTHER" id="PTHR40370">
    <property type="entry name" value="EXPRESSED PROTEIN"/>
    <property type="match status" value="1"/>
</dbReference>
<feature type="domain" description="DUF3074" evidence="2">
    <location>
        <begin position="120"/>
        <end position="309"/>
    </location>
</feature>
<dbReference type="OrthoDB" id="5403181at2759"/>
<dbReference type="Pfam" id="PF11274">
    <property type="entry name" value="DUF3074"/>
    <property type="match status" value="1"/>
</dbReference>
<dbReference type="AlphaFoldDB" id="A0A6A6JGK6"/>
<dbReference type="EMBL" id="ML986497">
    <property type="protein sequence ID" value="KAF2275477.1"/>
    <property type="molecule type" value="Genomic_DNA"/>
</dbReference>
<evidence type="ECO:0000256" key="1">
    <source>
        <dbReference type="SAM" id="MobiDB-lite"/>
    </source>
</evidence>
<dbReference type="CDD" id="cd08864">
    <property type="entry name" value="SRPBCC_DUF3074"/>
    <property type="match status" value="1"/>
</dbReference>
<feature type="compositionally biased region" description="Low complexity" evidence="1">
    <location>
        <begin position="441"/>
        <end position="451"/>
    </location>
</feature>
<dbReference type="GeneID" id="54548887"/>
<dbReference type="RefSeq" id="XP_033653016.1">
    <property type="nucleotide sequence ID" value="XM_033795712.1"/>
</dbReference>
<dbReference type="InterPro" id="IPR023393">
    <property type="entry name" value="START-like_dom_sf"/>
</dbReference>
<feature type="compositionally biased region" description="Low complexity" evidence="1">
    <location>
        <begin position="622"/>
        <end position="636"/>
    </location>
</feature>
<feature type="compositionally biased region" description="Basic and acidic residues" evidence="1">
    <location>
        <begin position="458"/>
        <end position="478"/>
    </location>
</feature>
<feature type="region of interest" description="Disordered" evidence="1">
    <location>
        <begin position="400"/>
        <end position="522"/>
    </location>
</feature>
<feature type="region of interest" description="Disordered" evidence="1">
    <location>
        <begin position="350"/>
        <end position="379"/>
    </location>
</feature>
<feature type="compositionally biased region" description="Low complexity" evidence="1">
    <location>
        <begin position="404"/>
        <end position="419"/>
    </location>
</feature>
<dbReference type="SUPFAM" id="SSF55961">
    <property type="entry name" value="Bet v1-like"/>
    <property type="match status" value="1"/>
</dbReference>
<accession>A0A6A6JGK6</accession>
<organism evidence="3 4">
    <name type="scientific">Westerdykella ornata</name>
    <dbReference type="NCBI Taxonomy" id="318751"/>
    <lineage>
        <taxon>Eukaryota</taxon>
        <taxon>Fungi</taxon>
        <taxon>Dikarya</taxon>
        <taxon>Ascomycota</taxon>
        <taxon>Pezizomycotina</taxon>
        <taxon>Dothideomycetes</taxon>
        <taxon>Pleosporomycetidae</taxon>
        <taxon>Pleosporales</taxon>
        <taxon>Sporormiaceae</taxon>
        <taxon>Westerdykella</taxon>
    </lineage>
</organism>
<feature type="compositionally biased region" description="Basic and acidic residues" evidence="1">
    <location>
        <begin position="500"/>
        <end position="522"/>
    </location>
</feature>
<feature type="compositionally biased region" description="Polar residues" evidence="1">
    <location>
        <begin position="50"/>
        <end position="64"/>
    </location>
</feature>
<feature type="compositionally biased region" description="Polar residues" evidence="1">
    <location>
        <begin position="483"/>
        <end position="499"/>
    </location>
</feature>
<sequence length="656" mass="73028">MSKLHRALESLRPKKFEDIPTDDLKPFLSDIFTQAELIANSVPPPPNGTPYESAQRTRTNPKSATSLADLTISQVRRPSVLSEHEELRKAWGKPLKFSGNDAALGISVFKMAGHDRHGAWFARSSVHEGLGFQKWKRAMMREFAESLEVQGGPGEGNVRGIGGDKRVEEIDVPGVGKLEVYQLSAQFPGPTAPREFVTLLLTSDNALSDASKVGDTIPRHYMIVSIPVTHPEIQPREGFLLGQYESVELVREIPLPPTDGAEKADPETNPVEWIMITRSDPGGSIPRFMVERNTPPSIVQDAGKFLEWACSREDVLREESLEVEEDRRRPSMESQRALSIVEGKGVLAGVGTSIADNPRHASFRRPSHRTLDEKEEEPGTVHNIAEKLEAYLPEALNPLHRTESQSSGSSSSSAESDASFVTVEQYKTSDEGFPENGDGRSLSSEQSPSSSALVLDLQARDKHVQRELEKLERKKQQALDRLQQAQEKQSKNAEQASAKTSKELQKAAEKHERERKKQEEKYAKELQKIEAKRARERKKLLAKRQKEADKNNLLKAQRERDEWKRKAELAEEENKLLQEQIKELQRENTAIAAALGKSEAGHDILKKFKEELNGKSRKRASSRASASSKASGSMKSITSDAGRSRVDSHANQASDG</sequence>
<gene>
    <name evidence="3" type="ORF">EI97DRAFT_379431</name>
</gene>
<feature type="region of interest" description="Disordered" evidence="1">
    <location>
        <begin position="537"/>
        <end position="565"/>
    </location>
</feature>
<feature type="region of interest" description="Disordered" evidence="1">
    <location>
        <begin position="39"/>
        <end position="64"/>
    </location>
</feature>
<evidence type="ECO:0000313" key="3">
    <source>
        <dbReference type="EMBL" id="KAF2275477.1"/>
    </source>
</evidence>
<reference evidence="3" key="1">
    <citation type="journal article" date="2020" name="Stud. Mycol.">
        <title>101 Dothideomycetes genomes: a test case for predicting lifestyles and emergence of pathogens.</title>
        <authorList>
            <person name="Haridas S."/>
            <person name="Albert R."/>
            <person name="Binder M."/>
            <person name="Bloem J."/>
            <person name="Labutti K."/>
            <person name="Salamov A."/>
            <person name="Andreopoulos B."/>
            <person name="Baker S."/>
            <person name="Barry K."/>
            <person name="Bills G."/>
            <person name="Bluhm B."/>
            <person name="Cannon C."/>
            <person name="Castanera R."/>
            <person name="Culley D."/>
            <person name="Daum C."/>
            <person name="Ezra D."/>
            <person name="Gonzalez J."/>
            <person name="Henrissat B."/>
            <person name="Kuo A."/>
            <person name="Liang C."/>
            <person name="Lipzen A."/>
            <person name="Lutzoni F."/>
            <person name="Magnuson J."/>
            <person name="Mondo S."/>
            <person name="Nolan M."/>
            <person name="Ohm R."/>
            <person name="Pangilinan J."/>
            <person name="Park H.-J."/>
            <person name="Ramirez L."/>
            <person name="Alfaro M."/>
            <person name="Sun H."/>
            <person name="Tritt A."/>
            <person name="Yoshinaga Y."/>
            <person name="Zwiers L.-H."/>
            <person name="Turgeon B."/>
            <person name="Goodwin S."/>
            <person name="Spatafora J."/>
            <person name="Crous P."/>
            <person name="Grigoriev I."/>
        </authorList>
    </citation>
    <scope>NUCLEOTIDE SEQUENCE</scope>
    <source>
        <strain evidence="3">CBS 379.55</strain>
    </source>
</reference>
<evidence type="ECO:0000313" key="4">
    <source>
        <dbReference type="Proteomes" id="UP000800097"/>
    </source>
</evidence>
<feature type="compositionally biased region" description="Basic and acidic residues" evidence="1">
    <location>
        <begin position="599"/>
        <end position="614"/>
    </location>
</feature>
<feature type="compositionally biased region" description="Basic and acidic residues" evidence="1">
    <location>
        <begin position="544"/>
        <end position="565"/>
    </location>
</feature>
<feature type="region of interest" description="Disordered" evidence="1">
    <location>
        <begin position="599"/>
        <end position="656"/>
    </location>
</feature>
<dbReference type="Gene3D" id="3.30.530.20">
    <property type="match status" value="1"/>
</dbReference>
<keyword evidence="4" id="KW-1185">Reference proteome</keyword>
<dbReference type="InterPro" id="IPR024500">
    <property type="entry name" value="DUF3074"/>
</dbReference>
<proteinExistence type="predicted"/>
<evidence type="ECO:0000259" key="2">
    <source>
        <dbReference type="Pfam" id="PF11274"/>
    </source>
</evidence>
<name>A0A6A6JGK6_WESOR</name>
<dbReference type="Proteomes" id="UP000800097">
    <property type="component" value="Unassembled WGS sequence"/>
</dbReference>
<dbReference type="PANTHER" id="PTHR40370:SF1">
    <property type="entry name" value="DUF3074 DOMAIN-CONTAINING PROTEIN"/>
    <property type="match status" value="1"/>
</dbReference>
<protein>
    <recommendedName>
        <fullName evidence="2">DUF3074 domain-containing protein</fullName>
    </recommendedName>
</protein>